<organism evidence="1 2">
    <name type="scientific">Platanthera zijinensis</name>
    <dbReference type="NCBI Taxonomy" id="2320716"/>
    <lineage>
        <taxon>Eukaryota</taxon>
        <taxon>Viridiplantae</taxon>
        <taxon>Streptophyta</taxon>
        <taxon>Embryophyta</taxon>
        <taxon>Tracheophyta</taxon>
        <taxon>Spermatophyta</taxon>
        <taxon>Magnoliopsida</taxon>
        <taxon>Liliopsida</taxon>
        <taxon>Asparagales</taxon>
        <taxon>Orchidaceae</taxon>
        <taxon>Orchidoideae</taxon>
        <taxon>Orchideae</taxon>
        <taxon>Orchidinae</taxon>
        <taxon>Platanthera</taxon>
    </lineage>
</organism>
<gene>
    <name evidence="1" type="ORF">KSP39_PZI008154</name>
</gene>
<dbReference type="AlphaFoldDB" id="A0AAP0BMQ6"/>
<keyword evidence="2" id="KW-1185">Reference proteome</keyword>
<dbReference type="Proteomes" id="UP001418222">
    <property type="component" value="Unassembled WGS sequence"/>
</dbReference>
<evidence type="ECO:0000313" key="1">
    <source>
        <dbReference type="EMBL" id="KAK8944489.1"/>
    </source>
</evidence>
<sequence length="113" mass="12661">MDSTTLFNQDKRHMQVTPSKVADFICKNTSLFLAVFLCFSRGWPPPFASHDGIRVPTTPLFLTPTAAAGDHADNPSLAHADDLFLLQNAKDRDRVSSKRPTLFRLREEGFSLQ</sequence>
<dbReference type="EMBL" id="JBBWWQ010000006">
    <property type="protein sequence ID" value="KAK8944489.1"/>
    <property type="molecule type" value="Genomic_DNA"/>
</dbReference>
<proteinExistence type="predicted"/>
<reference evidence="1 2" key="1">
    <citation type="journal article" date="2022" name="Nat. Plants">
        <title>Genomes of leafy and leafless Platanthera orchids illuminate the evolution of mycoheterotrophy.</title>
        <authorList>
            <person name="Li M.H."/>
            <person name="Liu K.W."/>
            <person name="Li Z."/>
            <person name="Lu H.C."/>
            <person name="Ye Q.L."/>
            <person name="Zhang D."/>
            <person name="Wang J.Y."/>
            <person name="Li Y.F."/>
            <person name="Zhong Z.M."/>
            <person name="Liu X."/>
            <person name="Yu X."/>
            <person name="Liu D.K."/>
            <person name="Tu X.D."/>
            <person name="Liu B."/>
            <person name="Hao Y."/>
            <person name="Liao X.Y."/>
            <person name="Jiang Y.T."/>
            <person name="Sun W.H."/>
            <person name="Chen J."/>
            <person name="Chen Y.Q."/>
            <person name="Ai Y."/>
            <person name="Zhai J.W."/>
            <person name="Wu S.S."/>
            <person name="Zhou Z."/>
            <person name="Hsiao Y.Y."/>
            <person name="Wu W.L."/>
            <person name="Chen Y.Y."/>
            <person name="Lin Y.F."/>
            <person name="Hsu J.L."/>
            <person name="Li C.Y."/>
            <person name="Wang Z.W."/>
            <person name="Zhao X."/>
            <person name="Zhong W.Y."/>
            <person name="Ma X.K."/>
            <person name="Ma L."/>
            <person name="Huang J."/>
            <person name="Chen G.Z."/>
            <person name="Huang M.Z."/>
            <person name="Huang L."/>
            <person name="Peng D.H."/>
            <person name="Luo Y.B."/>
            <person name="Zou S.Q."/>
            <person name="Chen S.P."/>
            <person name="Lan S."/>
            <person name="Tsai W.C."/>
            <person name="Van de Peer Y."/>
            <person name="Liu Z.J."/>
        </authorList>
    </citation>
    <scope>NUCLEOTIDE SEQUENCE [LARGE SCALE GENOMIC DNA]</scope>
    <source>
        <strain evidence="1">Lor287</strain>
    </source>
</reference>
<name>A0AAP0BMQ6_9ASPA</name>
<comment type="caution">
    <text evidence="1">The sequence shown here is derived from an EMBL/GenBank/DDBJ whole genome shotgun (WGS) entry which is preliminary data.</text>
</comment>
<evidence type="ECO:0000313" key="2">
    <source>
        <dbReference type="Proteomes" id="UP001418222"/>
    </source>
</evidence>
<accession>A0AAP0BMQ6</accession>
<protein>
    <submittedName>
        <fullName evidence="1">Uncharacterized protein</fullName>
    </submittedName>
</protein>